<evidence type="ECO:0000313" key="3">
    <source>
        <dbReference type="Proteomes" id="UP000663828"/>
    </source>
</evidence>
<evidence type="ECO:0000256" key="1">
    <source>
        <dbReference type="SAM" id="MobiDB-lite"/>
    </source>
</evidence>
<dbReference type="Proteomes" id="UP000663828">
    <property type="component" value="Unassembled WGS sequence"/>
</dbReference>
<evidence type="ECO:0008006" key="4">
    <source>
        <dbReference type="Google" id="ProtNLM"/>
    </source>
</evidence>
<comment type="caution">
    <text evidence="2">The sequence shown here is derived from an EMBL/GenBank/DDBJ whole genome shotgun (WGS) entry which is preliminary data.</text>
</comment>
<gene>
    <name evidence="2" type="ORF">XAT740_LOCUS1201</name>
</gene>
<feature type="compositionally biased region" description="Low complexity" evidence="1">
    <location>
        <begin position="178"/>
        <end position="190"/>
    </location>
</feature>
<dbReference type="EMBL" id="CAJNOR010000035">
    <property type="protein sequence ID" value="CAF0766135.1"/>
    <property type="molecule type" value="Genomic_DNA"/>
</dbReference>
<protein>
    <recommendedName>
        <fullName evidence="4">B box-type domain-containing protein</fullName>
    </recommendedName>
</protein>
<name>A0A813QDL5_ADIRI</name>
<dbReference type="Gene3D" id="2.60.120.920">
    <property type="match status" value="1"/>
</dbReference>
<sequence>MSASAMHKLPCVTCNKSTGILTCHGCQRIFCGKHVIEHRQELAAQLDSIVQDYDLLKHEISGLTIDDSSIEKINQWEEEYVKKIRLAAETSRKNLQNSFDQSKEQLINTCHDIAVGICTSRTADDYAENELALWKEQLKQLKSESSIQCSINITENQKSIVHSLTHSKNKSEQKQTVNNQQSSSSNSSNQDKFLDVLGAVKLEDKGHLARQKLGDGKYSYIQGQSLYSTGRHVVRIKIEKYKQPYHIFFGCKSSQTILKNEMEKSVDVVGWFGFNQVYEHGQCSSNCKKHKYKSNLIQQSDVIHVIFDCNERTVYLFNSRLNIANKLQVNVNKTPYPWQLLIILSHKDDCVKMIRV</sequence>
<reference evidence="2" key="1">
    <citation type="submission" date="2021-02" db="EMBL/GenBank/DDBJ databases">
        <authorList>
            <person name="Nowell W R."/>
        </authorList>
    </citation>
    <scope>NUCLEOTIDE SEQUENCE</scope>
</reference>
<keyword evidence="3" id="KW-1185">Reference proteome</keyword>
<accession>A0A813QDL5</accession>
<feature type="region of interest" description="Disordered" evidence="1">
    <location>
        <begin position="163"/>
        <end position="190"/>
    </location>
</feature>
<proteinExistence type="predicted"/>
<dbReference type="AlphaFoldDB" id="A0A813QDL5"/>
<organism evidence="2 3">
    <name type="scientific">Adineta ricciae</name>
    <name type="common">Rotifer</name>
    <dbReference type="NCBI Taxonomy" id="249248"/>
    <lineage>
        <taxon>Eukaryota</taxon>
        <taxon>Metazoa</taxon>
        <taxon>Spiralia</taxon>
        <taxon>Gnathifera</taxon>
        <taxon>Rotifera</taxon>
        <taxon>Eurotatoria</taxon>
        <taxon>Bdelloidea</taxon>
        <taxon>Adinetida</taxon>
        <taxon>Adinetidae</taxon>
        <taxon>Adineta</taxon>
    </lineage>
</organism>
<evidence type="ECO:0000313" key="2">
    <source>
        <dbReference type="EMBL" id="CAF0766135.1"/>
    </source>
</evidence>
<dbReference type="InterPro" id="IPR043136">
    <property type="entry name" value="B30.2/SPRY_sf"/>
</dbReference>